<dbReference type="RefSeq" id="WP_270045320.1">
    <property type="nucleotide sequence ID" value="NZ_JAPDOD010000057.1"/>
</dbReference>
<gene>
    <name evidence="3" type="ORF">OM076_37695</name>
</gene>
<feature type="domain" description="Beta-lactamase-related" evidence="2">
    <location>
        <begin position="282"/>
        <end position="623"/>
    </location>
</feature>
<protein>
    <submittedName>
        <fullName evidence="3">Serine hydrolase</fullName>
    </submittedName>
</protein>
<organism evidence="3 4">
    <name type="scientific">Solirubrobacter ginsenosidimutans</name>
    <dbReference type="NCBI Taxonomy" id="490573"/>
    <lineage>
        <taxon>Bacteria</taxon>
        <taxon>Bacillati</taxon>
        <taxon>Actinomycetota</taxon>
        <taxon>Thermoleophilia</taxon>
        <taxon>Solirubrobacterales</taxon>
        <taxon>Solirubrobacteraceae</taxon>
        <taxon>Solirubrobacter</taxon>
    </lineage>
</organism>
<dbReference type="PANTHER" id="PTHR46825:SF9">
    <property type="entry name" value="BETA-LACTAMASE-RELATED DOMAIN-CONTAINING PROTEIN"/>
    <property type="match status" value="1"/>
</dbReference>
<accession>A0A9X3N0A1</accession>
<sequence length="689" mass="74719">MPSVVATHDRTSADYQQQWDNLVPQGYRPISLSVYGAASDPRYAAVWVQRSGPAFAGIHGVGHAGFQTFVNTWAAKGYSPTIIAATGPADAPVFAAVMELEGHGVSLTRHGLSTGSDSDQGTIEFWLAEARRRDWIPRWIAAYGTTNDRRYAIVLDPNPGHVVWSIDGLHGENAGTYQQRFDAQRQQWARPAFVTVTPDGGYLSLFRDDSLGDDWAARHGLTSGDYQREADTWMPKGLYPAYVQAGGAVGNTRFATFFARQDRPLPRVFRATGPAVPSMHAIDDVVEERMRATGTRATAVAVTHHGRLVYARGFTWGEAAYPTTQPTSMFRLASCSKPITAMAIFQLVQEKRLSLEDRLVDRVGFELPPGATRDARFANIRIKHLLTHSAGWENPPGDYWQAAQAFGQANMPVSKRRFAGYMASRPMQFAPGTKQVYSNLGYMMLGLVVESLRGSDYTRAVQDTMLTPLGLTRPHRTPTRQADQRPGAARQHDGALRVGPSAIAGPAGGPHPLAALPYGGEDYALFDSFGGWCMAPVDYAKLLAAFALGAANPLLNPDSVQAMWTVPPVSPPSTGFRYTHGWASWNEPNGVRGFEHGGAMPGVATRILLRTDGWGYAIFSNGGSVADIYYAIAGLPASAWPTHDLFPQYGIPAYQLPTVTPAAATPIADHRPAALRGEAASELEPLRAA</sequence>
<dbReference type="AlphaFoldDB" id="A0A9X3N0A1"/>
<keyword evidence="4" id="KW-1185">Reference proteome</keyword>
<dbReference type="Pfam" id="PF00144">
    <property type="entry name" value="Beta-lactamase"/>
    <property type="match status" value="1"/>
</dbReference>
<dbReference type="Proteomes" id="UP001149140">
    <property type="component" value="Unassembled WGS sequence"/>
</dbReference>
<dbReference type="EMBL" id="JAPDOD010000057">
    <property type="protein sequence ID" value="MDA0166060.1"/>
    <property type="molecule type" value="Genomic_DNA"/>
</dbReference>
<proteinExistence type="predicted"/>
<comment type="caution">
    <text evidence="3">The sequence shown here is derived from an EMBL/GenBank/DDBJ whole genome shotgun (WGS) entry which is preliminary data.</text>
</comment>
<feature type="region of interest" description="Disordered" evidence="1">
    <location>
        <begin position="469"/>
        <end position="492"/>
    </location>
</feature>
<evidence type="ECO:0000313" key="3">
    <source>
        <dbReference type="EMBL" id="MDA0166060.1"/>
    </source>
</evidence>
<evidence type="ECO:0000259" key="2">
    <source>
        <dbReference type="Pfam" id="PF00144"/>
    </source>
</evidence>
<dbReference type="SUPFAM" id="SSF56601">
    <property type="entry name" value="beta-lactamase/transpeptidase-like"/>
    <property type="match status" value="1"/>
</dbReference>
<dbReference type="InterPro" id="IPR049511">
    <property type="entry name" value="PGH-like_rpt"/>
</dbReference>
<dbReference type="InterPro" id="IPR050491">
    <property type="entry name" value="AmpC-like"/>
</dbReference>
<dbReference type="PANTHER" id="PTHR46825">
    <property type="entry name" value="D-ALANYL-D-ALANINE-CARBOXYPEPTIDASE/ENDOPEPTIDASE AMPH"/>
    <property type="match status" value="1"/>
</dbReference>
<keyword evidence="3" id="KW-0378">Hydrolase</keyword>
<dbReference type="InterPro" id="IPR001466">
    <property type="entry name" value="Beta-lactam-related"/>
</dbReference>
<evidence type="ECO:0000256" key="1">
    <source>
        <dbReference type="SAM" id="MobiDB-lite"/>
    </source>
</evidence>
<dbReference type="Pfam" id="PF17660">
    <property type="entry name" value="BTRD1"/>
    <property type="match status" value="3"/>
</dbReference>
<name>A0A9X3N0A1_9ACTN</name>
<dbReference type="Gene3D" id="3.40.710.10">
    <property type="entry name" value="DD-peptidase/beta-lactamase superfamily"/>
    <property type="match status" value="1"/>
</dbReference>
<evidence type="ECO:0000313" key="4">
    <source>
        <dbReference type="Proteomes" id="UP001149140"/>
    </source>
</evidence>
<dbReference type="InterPro" id="IPR012338">
    <property type="entry name" value="Beta-lactam/transpept-like"/>
</dbReference>
<reference evidence="3" key="1">
    <citation type="submission" date="2022-10" db="EMBL/GenBank/DDBJ databases">
        <title>The WGS of Solirubrobacter ginsenosidimutans DSM 21036.</title>
        <authorList>
            <person name="Jiang Z."/>
        </authorList>
    </citation>
    <scope>NUCLEOTIDE SEQUENCE</scope>
    <source>
        <strain evidence="3">DSM 21036</strain>
    </source>
</reference>
<dbReference type="GO" id="GO:0016787">
    <property type="term" value="F:hydrolase activity"/>
    <property type="evidence" value="ECO:0007669"/>
    <property type="project" value="UniProtKB-KW"/>
</dbReference>